<feature type="domain" description="NAD-dependent epimerase/dehydratase" evidence="6">
    <location>
        <begin position="7"/>
        <end position="238"/>
    </location>
</feature>
<dbReference type="Pfam" id="PF01370">
    <property type="entry name" value="Epimerase"/>
    <property type="match status" value="1"/>
</dbReference>
<dbReference type="GO" id="GO:0050577">
    <property type="term" value="F:GDP-L-fucose synthase activity"/>
    <property type="evidence" value="ECO:0007669"/>
    <property type="project" value="UniProtKB-UniRule"/>
</dbReference>
<feature type="active site" description="Proton donor/acceptor" evidence="5">
    <location>
        <position position="137"/>
    </location>
</feature>
<feature type="binding site" evidence="5">
    <location>
        <begin position="106"/>
        <end position="109"/>
    </location>
    <ligand>
        <name>NADP(+)</name>
        <dbReference type="ChEBI" id="CHEBI:58349"/>
    </ligand>
</feature>
<protein>
    <recommendedName>
        <fullName evidence="5">GDP-L-fucose synthase</fullName>
        <ecNumber evidence="5">1.1.1.271</ecNumber>
    </recommendedName>
    <alternativeName>
        <fullName evidence="5">GDP-4-keto-6-deoxy-D-mannose-3,5-epimerase-4-reductase</fullName>
    </alternativeName>
</protein>
<dbReference type="GO" id="GO:0042351">
    <property type="term" value="P:'de novo' GDP-L-fucose biosynthetic process"/>
    <property type="evidence" value="ECO:0007669"/>
    <property type="project" value="UniProtKB-UniRule"/>
</dbReference>
<comment type="similarity">
    <text evidence="1 5">Belongs to the NAD(P)-dependent epimerase/dehydratase family. Fucose synthase subfamily.</text>
</comment>
<name>A0A0A7KHK9_9DEIO</name>
<dbReference type="GO" id="GO:0070401">
    <property type="term" value="F:NADP+ binding"/>
    <property type="evidence" value="ECO:0007669"/>
    <property type="project" value="UniProtKB-UniRule"/>
</dbReference>
<dbReference type="CDD" id="cd05239">
    <property type="entry name" value="GDP_FS_SDR_e"/>
    <property type="match status" value="1"/>
</dbReference>
<dbReference type="EMBL" id="CP010028">
    <property type="protein sequence ID" value="AIZ44033.1"/>
    <property type="molecule type" value="Genomic_DNA"/>
</dbReference>
<evidence type="ECO:0000313" key="8">
    <source>
        <dbReference type="Proteomes" id="UP000030634"/>
    </source>
</evidence>
<comment type="function">
    <text evidence="5">Catalyzes the two-step NADP-dependent conversion of GDP-4-dehydro-6-deoxy-D-mannose to GDP-fucose, involving an epimerase and a reductase reaction.</text>
</comment>
<dbReference type="Proteomes" id="UP000030634">
    <property type="component" value="Chromosome"/>
</dbReference>
<evidence type="ECO:0000256" key="3">
    <source>
        <dbReference type="ARBA" id="ARBA00023002"/>
    </source>
</evidence>
<dbReference type="STRING" id="1182571.QR90_01180"/>
<dbReference type="PANTHER" id="PTHR43238">
    <property type="entry name" value="GDP-L-FUCOSE SYNTHASE"/>
    <property type="match status" value="1"/>
</dbReference>
<dbReference type="SUPFAM" id="SSF51735">
    <property type="entry name" value="NAD(P)-binding Rossmann-fold domains"/>
    <property type="match status" value="1"/>
</dbReference>
<dbReference type="InterPro" id="IPR001509">
    <property type="entry name" value="Epimerase_deHydtase"/>
</dbReference>
<proteinExistence type="inferred from homology"/>
<feature type="site" description="Important for catalytic activity" evidence="5">
    <location>
        <position position="108"/>
    </location>
</feature>
<dbReference type="KEGG" id="dsw:QR90_01180"/>
<feature type="binding site" evidence="5">
    <location>
        <position position="141"/>
    </location>
    <ligand>
        <name>NADP(+)</name>
        <dbReference type="ChEBI" id="CHEBI:58349"/>
    </ligand>
</feature>
<dbReference type="UniPathway" id="UPA00128">
    <property type="reaction ID" value="UER00191"/>
</dbReference>
<organism evidence="7 8">
    <name type="scientific">Deinococcus radiopugnans</name>
    <dbReference type="NCBI Taxonomy" id="57497"/>
    <lineage>
        <taxon>Bacteria</taxon>
        <taxon>Thermotogati</taxon>
        <taxon>Deinococcota</taxon>
        <taxon>Deinococci</taxon>
        <taxon>Deinococcales</taxon>
        <taxon>Deinococcaceae</taxon>
        <taxon>Deinococcus</taxon>
    </lineage>
</organism>
<evidence type="ECO:0000256" key="2">
    <source>
        <dbReference type="ARBA" id="ARBA00022857"/>
    </source>
</evidence>
<sequence>MRLTDRIYVAGHGGLVGSALLRRLKADGYSNVLTCSSRELDLRDQGAALAFFETERPQYVFLAAAKVGGIHANSTRPAEFLYDNLMIAANVIHAAHVTGVEKLLNLGSTCIYPRDAAQPLREDALLTGPLEDTNRAYAVAKIAAIELCDQYRAQYGDDFVSAMPTNLYGPGDNFDLMGSHVLPALIRKMVDAREAGAPTVSVWGSGTPLREFLHVDDLADACLFLMKNVSEPGPINVGTGQDLSIREVAEQIRAVVGYTGELAFDASKPDGTPRKITDVSRIHALGWHHRIALDEGLRSTVEWYLAHRGQVRGEAVAG</sequence>
<dbReference type="PANTHER" id="PTHR43238:SF1">
    <property type="entry name" value="GDP-L-FUCOSE SYNTHASE"/>
    <property type="match status" value="1"/>
</dbReference>
<dbReference type="Gene3D" id="3.40.50.720">
    <property type="entry name" value="NAD(P)-binding Rossmann-like Domain"/>
    <property type="match status" value="1"/>
</dbReference>
<dbReference type="InterPro" id="IPR028614">
    <property type="entry name" value="GDP_fucose/colitose_synth"/>
</dbReference>
<evidence type="ECO:0000259" key="6">
    <source>
        <dbReference type="Pfam" id="PF01370"/>
    </source>
</evidence>
<comment type="catalytic activity">
    <reaction evidence="5">
        <text>GDP-beta-L-fucose + NADP(+) = GDP-4-dehydro-alpha-D-rhamnose + NADPH + H(+)</text>
        <dbReference type="Rhea" id="RHEA:18885"/>
        <dbReference type="ChEBI" id="CHEBI:15378"/>
        <dbReference type="ChEBI" id="CHEBI:57273"/>
        <dbReference type="ChEBI" id="CHEBI:57783"/>
        <dbReference type="ChEBI" id="CHEBI:57964"/>
        <dbReference type="ChEBI" id="CHEBI:58349"/>
        <dbReference type="EC" id="1.1.1.271"/>
    </reaction>
</comment>
<feature type="binding site" evidence="5">
    <location>
        <position position="203"/>
    </location>
    <ligand>
        <name>substrate</name>
    </ligand>
</feature>
<feature type="binding site" evidence="5">
    <location>
        <begin position="11"/>
        <end position="17"/>
    </location>
    <ligand>
        <name>NADP(+)</name>
        <dbReference type="ChEBI" id="CHEBI:58349"/>
    </ligand>
</feature>
<gene>
    <name evidence="5" type="primary">fcl</name>
    <name evidence="7" type="ORF">QR90_01180</name>
</gene>
<reference evidence="8" key="1">
    <citation type="submission" date="2014-11" db="EMBL/GenBank/DDBJ databases">
        <title>Hymenobacter sp. DG25B genome submission.</title>
        <authorList>
            <person name="Jung H.-Y."/>
            <person name="Kim M.K."/>
            <person name="Srinivasan S."/>
            <person name="Lim S."/>
        </authorList>
    </citation>
    <scope>NUCLEOTIDE SEQUENCE [LARGE SCALE GENOMIC DNA]</scope>
    <source>
        <strain evidence="8">DY59</strain>
    </source>
</reference>
<comment type="pathway">
    <text evidence="5">Nucleotide-sugar biosynthesis; GDP-L-fucose biosynthesis via de novo pathway; GDP-L-fucose from GDP-alpha-D-mannose: step 2/2.</text>
</comment>
<feature type="binding site" evidence="5">
    <location>
        <position position="210"/>
    </location>
    <ligand>
        <name>substrate</name>
    </ligand>
</feature>
<keyword evidence="4 5" id="KW-0413">Isomerase</keyword>
<evidence type="ECO:0000256" key="1">
    <source>
        <dbReference type="ARBA" id="ARBA00005959"/>
    </source>
</evidence>
<keyword evidence="5" id="KW-0511">Multifunctional enzyme</keyword>
<feature type="binding site" evidence="5">
    <location>
        <position position="180"/>
    </location>
    <ligand>
        <name>NADP(+)</name>
        <dbReference type="ChEBI" id="CHEBI:58349"/>
    </ligand>
</feature>
<dbReference type="HOGENOM" id="CLU_007383_18_0_0"/>
<feature type="site" description="Important for catalytic activity" evidence="5">
    <location>
        <position position="110"/>
    </location>
</feature>
<feature type="binding site" evidence="5">
    <location>
        <position position="188"/>
    </location>
    <ligand>
        <name>substrate</name>
    </ligand>
</feature>
<evidence type="ECO:0000256" key="5">
    <source>
        <dbReference type="HAMAP-Rule" id="MF_00956"/>
    </source>
</evidence>
<feature type="binding site" evidence="5">
    <location>
        <position position="270"/>
    </location>
    <ligand>
        <name>substrate</name>
    </ligand>
</feature>
<dbReference type="EC" id="1.1.1.271" evidence="5"/>
<feature type="binding site" evidence="5">
    <location>
        <begin position="164"/>
        <end position="167"/>
    </location>
    <ligand>
        <name>NADP(+)</name>
        <dbReference type="ChEBI" id="CHEBI:58349"/>
    </ligand>
</feature>
<evidence type="ECO:0000313" key="7">
    <source>
        <dbReference type="EMBL" id="AIZ44033.1"/>
    </source>
</evidence>
<dbReference type="AlphaFoldDB" id="A0A0A7KHK9"/>
<dbReference type="RefSeq" id="WP_039681667.1">
    <property type="nucleotide sequence ID" value="NZ_CP010028.1"/>
</dbReference>
<dbReference type="Gene3D" id="3.90.25.10">
    <property type="entry name" value="UDP-galactose 4-epimerase, domain 1"/>
    <property type="match status" value="1"/>
</dbReference>
<evidence type="ECO:0000256" key="4">
    <source>
        <dbReference type="ARBA" id="ARBA00023235"/>
    </source>
</evidence>
<accession>A0A0A7KHK9</accession>
<dbReference type="InterPro" id="IPR036291">
    <property type="entry name" value="NAD(P)-bd_dom_sf"/>
</dbReference>
<keyword evidence="2 5" id="KW-0521">NADP</keyword>
<dbReference type="GO" id="GO:0016853">
    <property type="term" value="F:isomerase activity"/>
    <property type="evidence" value="ECO:0007669"/>
    <property type="project" value="UniProtKB-KW"/>
</dbReference>
<keyword evidence="3 5" id="KW-0560">Oxidoreductase</keyword>
<dbReference type="HAMAP" id="MF_00956">
    <property type="entry name" value="GDP_fucose_synth"/>
    <property type="match status" value="1"/>
</dbReference>